<feature type="domain" description="DNA mismatch repair protein MutS connector" evidence="2">
    <location>
        <begin position="86"/>
        <end position="216"/>
    </location>
</feature>
<dbReference type="Gene3D" id="1.10.1420.10">
    <property type="match status" value="1"/>
</dbReference>
<organism evidence="4 5">
    <name type="scientific">Lasiosphaeria ovina</name>
    <dbReference type="NCBI Taxonomy" id="92902"/>
    <lineage>
        <taxon>Eukaryota</taxon>
        <taxon>Fungi</taxon>
        <taxon>Dikarya</taxon>
        <taxon>Ascomycota</taxon>
        <taxon>Pezizomycotina</taxon>
        <taxon>Sordariomycetes</taxon>
        <taxon>Sordariomycetidae</taxon>
        <taxon>Sordariales</taxon>
        <taxon>Lasiosphaeriaceae</taxon>
        <taxon>Lasiosphaeria</taxon>
    </lineage>
</organism>
<dbReference type="PANTHER" id="PTHR11361">
    <property type="entry name" value="DNA MISMATCH REPAIR PROTEIN MUTS FAMILY MEMBER"/>
    <property type="match status" value="1"/>
</dbReference>
<reference evidence="4" key="1">
    <citation type="journal article" date="2023" name="Mol. Phylogenet. Evol.">
        <title>Genome-scale phylogeny and comparative genomics of the fungal order Sordariales.</title>
        <authorList>
            <person name="Hensen N."/>
            <person name="Bonometti L."/>
            <person name="Westerberg I."/>
            <person name="Brannstrom I.O."/>
            <person name="Guillou S."/>
            <person name="Cros-Aarteil S."/>
            <person name="Calhoun S."/>
            <person name="Haridas S."/>
            <person name="Kuo A."/>
            <person name="Mondo S."/>
            <person name="Pangilinan J."/>
            <person name="Riley R."/>
            <person name="LaButti K."/>
            <person name="Andreopoulos B."/>
            <person name="Lipzen A."/>
            <person name="Chen C."/>
            <person name="Yan M."/>
            <person name="Daum C."/>
            <person name="Ng V."/>
            <person name="Clum A."/>
            <person name="Steindorff A."/>
            <person name="Ohm R.A."/>
            <person name="Martin F."/>
            <person name="Silar P."/>
            <person name="Natvig D.O."/>
            <person name="Lalanne C."/>
            <person name="Gautier V."/>
            <person name="Ament-Velasquez S.L."/>
            <person name="Kruys A."/>
            <person name="Hutchinson M.I."/>
            <person name="Powell A.J."/>
            <person name="Barry K."/>
            <person name="Miller A.N."/>
            <person name="Grigoriev I.V."/>
            <person name="Debuchy R."/>
            <person name="Gladieux P."/>
            <person name="Hiltunen Thoren M."/>
            <person name="Johannesson H."/>
        </authorList>
    </citation>
    <scope>NUCLEOTIDE SEQUENCE</scope>
    <source>
        <strain evidence="4">CBS 958.72</strain>
    </source>
</reference>
<dbReference type="GO" id="GO:0032301">
    <property type="term" value="C:MutSalpha complex"/>
    <property type="evidence" value="ECO:0007669"/>
    <property type="project" value="TreeGrafter"/>
</dbReference>
<dbReference type="InterPro" id="IPR045076">
    <property type="entry name" value="MutS"/>
</dbReference>
<feature type="non-terminal residue" evidence="4">
    <location>
        <position position="1"/>
    </location>
</feature>
<dbReference type="InterPro" id="IPR007860">
    <property type="entry name" value="DNA_mmatch_repair_MutS_con_dom"/>
</dbReference>
<dbReference type="GO" id="GO:0030983">
    <property type="term" value="F:mismatched DNA binding"/>
    <property type="evidence" value="ECO:0007669"/>
    <property type="project" value="InterPro"/>
</dbReference>
<evidence type="ECO:0000259" key="2">
    <source>
        <dbReference type="Pfam" id="PF05188"/>
    </source>
</evidence>
<dbReference type="SUPFAM" id="SSF53150">
    <property type="entry name" value="DNA repair protein MutS, domain II"/>
    <property type="match status" value="1"/>
</dbReference>
<dbReference type="GO" id="GO:0140664">
    <property type="term" value="F:ATP-dependent DNA damage sensor activity"/>
    <property type="evidence" value="ECO:0007669"/>
    <property type="project" value="InterPro"/>
</dbReference>
<proteinExistence type="inferred from homology"/>
<gene>
    <name evidence="4" type="ORF">B0T24DRAFT_537587</name>
</gene>
<protein>
    <submittedName>
        <fullName evidence="4">Muts domain III-domain-containing protein</fullName>
    </submittedName>
</protein>
<dbReference type="SUPFAM" id="SSF48334">
    <property type="entry name" value="DNA repair protein MutS, domain III"/>
    <property type="match status" value="1"/>
</dbReference>
<dbReference type="Gene3D" id="3.30.420.110">
    <property type="entry name" value="MutS, connector domain"/>
    <property type="match status" value="1"/>
</dbReference>
<name>A0AAE0JW01_9PEZI</name>
<evidence type="ECO:0000259" key="3">
    <source>
        <dbReference type="Pfam" id="PF05192"/>
    </source>
</evidence>
<reference evidence="4" key="2">
    <citation type="submission" date="2023-06" db="EMBL/GenBank/DDBJ databases">
        <authorList>
            <consortium name="Lawrence Berkeley National Laboratory"/>
            <person name="Haridas S."/>
            <person name="Hensen N."/>
            <person name="Bonometti L."/>
            <person name="Westerberg I."/>
            <person name="Brannstrom I.O."/>
            <person name="Guillou S."/>
            <person name="Cros-Aarteil S."/>
            <person name="Calhoun S."/>
            <person name="Kuo A."/>
            <person name="Mondo S."/>
            <person name="Pangilinan J."/>
            <person name="Riley R."/>
            <person name="Labutti K."/>
            <person name="Andreopoulos B."/>
            <person name="Lipzen A."/>
            <person name="Chen C."/>
            <person name="Yanf M."/>
            <person name="Daum C."/>
            <person name="Ng V."/>
            <person name="Clum A."/>
            <person name="Steindorff A."/>
            <person name="Ohm R."/>
            <person name="Martin F."/>
            <person name="Silar P."/>
            <person name="Natvig D."/>
            <person name="Lalanne C."/>
            <person name="Gautier V."/>
            <person name="Ament-Velasquez S.L."/>
            <person name="Kruys A."/>
            <person name="Hutchinson M.I."/>
            <person name="Powell A.J."/>
            <person name="Barry K."/>
            <person name="Miller A.N."/>
            <person name="Grigoriev I.V."/>
            <person name="Debuchy R."/>
            <person name="Gladieux P."/>
            <person name="Thoren M.H."/>
            <person name="Johannesson H."/>
        </authorList>
    </citation>
    <scope>NUCLEOTIDE SEQUENCE</scope>
    <source>
        <strain evidence="4">CBS 958.72</strain>
    </source>
</reference>
<dbReference type="InterPro" id="IPR036678">
    <property type="entry name" value="MutS_con_dom_sf"/>
</dbReference>
<dbReference type="Pfam" id="PF05188">
    <property type="entry name" value="MutS_II"/>
    <property type="match status" value="1"/>
</dbReference>
<evidence type="ECO:0000313" key="5">
    <source>
        <dbReference type="Proteomes" id="UP001287356"/>
    </source>
</evidence>
<accession>A0AAE0JW01</accession>
<keyword evidence="5" id="KW-1185">Reference proteome</keyword>
<dbReference type="InterPro" id="IPR036187">
    <property type="entry name" value="DNA_mismatch_repair_MutS_sf"/>
</dbReference>
<dbReference type="GO" id="GO:0005524">
    <property type="term" value="F:ATP binding"/>
    <property type="evidence" value="ECO:0007669"/>
    <property type="project" value="InterPro"/>
</dbReference>
<dbReference type="GO" id="GO:0006298">
    <property type="term" value="P:mismatch repair"/>
    <property type="evidence" value="ECO:0007669"/>
    <property type="project" value="InterPro"/>
</dbReference>
<dbReference type="EMBL" id="JAULSN010000009">
    <property type="protein sequence ID" value="KAK3365005.1"/>
    <property type="molecule type" value="Genomic_DNA"/>
</dbReference>
<dbReference type="InterPro" id="IPR007696">
    <property type="entry name" value="DNA_mismatch_repair_MutS_core"/>
</dbReference>
<dbReference type="AlphaFoldDB" id="A0AAE0JW01"/>
<dbReference type="Pfam" id="PF05192">
    <property type="entry name" value="MutS_III"/>
    <property type="match status" value="1"/>
</dbReference>
<feature type="domain" description="DNA mismatch repair protein MutS core" evidence="3">
    <location>
        <begin position="242"/>
        <end position="322"/>
    </location>
</feature>
<comment type="caution">
    <text evidence="4">The sequence shown here is derived from an EMBL/GenBank/DDBJ whole genome shotgun (WGS) entry which is preliminary data.</text>
</comment>
<dbReference type="PANTHER" id="PTHR11361:SF148">
    <property type="entry name" value="DNA MISMATCH REPAIR PROTEIN MSH6"/>
    <property type="match status" value="1"/>
</dbReference>
<evidence type="ECO:0000313" key="4">
    <source>
        <dbReference type="EMBL" id="KAK3365005.1"/>
    </source>
</evidence>
<evidence type="ECO:0000256" key="1">
    <source>
        <dbReference type="ARBA" id="ARBA00006271"/>
    </source>
</evidence>
<comment type="similarity">
    <text evidence="1">Belongs to the DNA mismatch repair MutS family.</text>
</comment>
<dbReference type="Proteomes" id="UP001287356">
    <property type="component" value="Unassembled WGS sequence"/>
</dbReference>
<sequence>PESSLDMLVNEFVAKGFKVARVDQMESALGQRDVRARCQSQKGRQDYPPRTSLHLDARAAAYIHSWGTQGGILVDSSMLQDDMATFCAAIKESVIDDRPAFGIAFVDAATGQFFISEFLDDIDLTKFETFVAQTSPRELLIERKCLSTKTLRILKNNTKFWEADLAWRKLDCGGYFVSDQGKERPWPKRLSEARDKDLLTSALGVLTQYLRVLKLERNLLSQGNFEWYSPIQRNGTLILDGQTLINLEISSNTANGGSEGSLFSLLDRCITLFGKRLFRQWVCHLLCNIQKINERLDVVDILNADRSLREQFTPQMTNMPDLACK</sequence>